<dbReference type="EMBL" id="BJLP01000048">
    <property type="protein sequence ID" value="GEA82143.1"/>
    <property type="molecule type" value="Genomic_DNA"/>
</dbReference>
<feature type="region of interest" description="Disordered" evidence="1">
    <location>
        <begin position="38"/>
        <end position="62"/>
    </location>
</feature>
<organism evidence="3 4">
    <name type="scientific">Cellulomonas uda</name>
    <dbReference type="NCBI Taxonomy" id="1714"/>
    <lineage>
        <taxon>Bacteria</taxon>
        <taxon>Bacillati</taxon>
        <taxon>Actinomycetota</taxon>
        <taxon>Actinomycetes</taxon>
        <taxon>Micrococcales</taxon>
        <taxon>Cellulomonadaceae</taxon>
        <taxon>Cellulomonas</taxon>
    </lineage>
</organism>
<dbReference type="AlphaFoldDB" id="A0A4Y3KDV8"/>
<feature type="transmembrane region" description="Helical" evidence="2">
    <location>
        <begin position="12"/>
        <end position="33"/>
    </location>
</feature>
<dbReference type="Proteomes" id="UP000315842">
    <property type="component" value="Unassembled WGS sequence"/>
</dbReference>
<proteinExistence type="predicted"/>
<sequence length="62" mass="6829">MALRSWSTTSPNAPLLLLVALAVWTAFRLAFLLRRDGLGSRRPPASRTSWSDTAHGLPSHPF</sequence>
<reference evidence="3 4" key="1">
    <citation type="submission" date="2019-06" db="EMBL/GenBank/DDBJ databases">
        <title>Whole genome shotgun sequence of Cellulomonas uda NBRC 3747.</title>
        <authorList>
            <person name="Hosoyama A."/>
            <person name="Uohara A."/>
            <person name="Ohji S."/>
            <person name="Ichikawa N."/>
        </authorList>
    </citation>
    <scope>NUCLEOTIDE SEQUENCE [LARGE SCALE GENOMIC DNA]</scope>
    <source>
        <strain evidence="3 4">NBRC 3747</strain>
    </source>
</reference>
<keyword evidence="2" id="KW-0472">Membrane</keyword>
<name>A0A4Y3KDV8_CELUD</name>
<gene>
    <name evidence="3" type="ORF">CUD01_25870</name>
</gene>
<keyword evidence="2" id="KW-0812">Transmembrane</keyword>
<protein>
    <submittedName>
        <fullName evidence="3">Uncharacterized protein</fullName>
    </submittedName>
</protein>
<evidence type="ECO:0000256" key="1">
    <source>
        <dbReference type="SAM" id="MobiDB-lite"/>
    </source>
</evidence>
<dbReference type="RefSeq" id="WP_141321671.1">
    <property type="nucleotide sequence ID" value="NZ_BJLP01000048.1"/>
</dbReference>
<comment type="caution">
    <text evidence="3">The sequence shown here is derived from an EMBL/GenBank/DDBJ whole genome shotgun (WGS) entry which is preliminary data.</text>
</comment>
<evidence type="ECO:0000313" key="3">
    <source>
        <dbReference type="EMBL" id="GEA82143.1"/>
    </source>
</evidence>
<evidence type="ECO:0000256" key="2">
    <source>
        <dbReference type="SAM" id="Phobius"/>
    </source>
</evidence>
<keyword evidence="4" id="KW-1185">Reference proteome</keyword>
<accession>A0A4Y3KDV8</accession>
<keyword evidence="2" id="KW-1133">Transmembrane helix</keyword>
<evidence type="ECO:0000313" key="4">
    <source>
        <dbReference type="Proteomes" id="UP000315842"/>
    </source>
</evidence>